<sequence>MARGARRRATPEAPPGGPCADPGNPRGLPKPVCLNRCFFFYPPGRDRFADSVIHPLFHYSPPSVETGLGVHDWEGYKIVNAAYCDALLKEHARGDLVWINDYPLMLLPKLLRAERPEITIGFYMHCVFPSSEVYRILPQREELLRGILSSNIIGFHNFQYVRHFLTSCTRVLGLECSANSIEACEDAGGTCTKVLSVPLGIDIQPFQHILDQDDTRMRIQALLDSFKGLTILAAIDRLEEKKGIPHKIMAFHKFLQREPAWAHKCVFVQIVVLREEAHEDDPGDLSDDRHGLLQQVYQMAGEVNSKFGSIGHLPFHFLCQEFKKVDVAALLCAAHVFVDTPLRDTLSQPAHEYLYCQKDKNCGVLIMSEFSGSAQSLRAAAICVNPWDTGGFADALQEALEMDVEAREELHRYGHKYVVEYTLSHWAMNFLEELQTAEHETESERLQIPPPLEHDLPVTAWRKAKRRLVVLGFAGTLLPRSTKVHAKILPKLPSVLHSNLQVIAEDPNTEVVVVSGYGRQTVAHALVNVPCWIIAESGVCYRKPGEDDFVSTLDEEDLEWLGPVRDIMDYFTARTPGSNVVETASSISWHYQKTQGDHGALQSKDLLIHLWAGPLLSAPAEVIVGTADVTVRPTGVTKSSQLESVIQQICGETLEDGTTRLKEEWRNNDSIVFSAADLNTRDEDMFALLHKMFESAQEIPDDDKRSLGAIERGLQSEAEDGWRPGAKGWTSPPQLSSDEVHMEANSKSLNEVYSSLNMVATGKSIIAEIEDQRELPGLFGLHGSPNPSSSNAVLQQALLSVLKRTGSEPDSHAYQGGVDDCLVGEHAQEQWPSASFDGDAVDQGTRLYSCTINRKATRAMYHLTDTNDLAFLMAKIAREVRQSKEVVTDSE</sequence>
<protein>
    <recommendedName>
        <fullName evidence="5">Alpha,alpha-trehalose-phosphate synthase (UDP-forming)</fullName>
    </recommendedName>
</protein>
<organism evidence="3 4">
    <name type="scientific">Prorocentrum cordatum</name>
    <dbReference type="NCBI Taxonomy" id="2364126"/>
    <lineage>
        <taxon>Eukaryota</taxon>
        <taxon>Sar</taxon>
        <taxon>Alveolata</taxon>
        <taxon>Dinophyceae</taxon>
        <taxon>Prorocentrales</taxon>
        <taxon>Prorocentraceae</taxon>
        <taxon>Prorocentrum</taxon>
    </lineage>
</organism>
<dbReference type="Gene3D" id="3.40.50.2000">
    <property type="entry name" value="Glycogen Phosphorylase B"/>
    <property type="match status" value="2"/>
</dbReference>
<feature type="region of interest" description="Disordered" evidence="2">
    <location>
        <begin position="1"/>
        <end position="24"/>
    </location>
</feature>
<evidence type="ECO:0000256" key="2">
    <source>
        <dbReference type="SAM" id="MobiDB-lite"/>
    </source>
</evidence>
<dbReference type="CDD" id="cd03788">
    <property type="entry name" value="GT20_TPS"/>
    <property type="match status" value="1"/>
</dbReference>
<dbReference type="Pfam" id="PF00982">
    <property type="entry name" value="Glyco_transf_20"/>
    <property type="match status" value="1"/>
</dbReference>
<name>A0ABN9ULU4_9DINO</name>
<evidence type="ECO:0008006" key="5">
    <source>
        <dbReference type="Google" id="ProtNLM"/>
    </source>
</evidence>
<accession>A0ABN9ULU4</accession>
<dbReference type="PANTHER" id="PTHR10788:SF106">
    <property type="entry name" value="BCDNA.GH08860"/>
    <property type="match status" value="1"/>
</dbReference>
<feature type="region of interest" description="Disordered" evidence="2">
    <location>
        <begin position="715"/>
        <end position="739"/>
    </location>
</feature>
<dbReference type="InterPro" id="IPR001830">
    <property type="entry name" value="Glyco_trans_20"/>
</dbReference>
<dbReference type="Gene3D" id="3.40.50.1000">
    <property type="entry name" value="HAD superfamily/HAD-like"/>
    <property type="match status" value="1"/>
</dbReference>
<dbReference type="InterPro" id="IPR036412">
    <property type="entry name" value="HAD-like_sf"/>
</dbReference>
<reference evidence="3" key="1">
    <citation type="submission" date="2023-10" db="EMBL/GenBank/DDBJ databases">
        <authorList>
            <person name="Chen Y."/>
            <person name="Shah S."/>
            <person name="Dougan E. K."/>
            <person name="Thang M."/>
            <person name="Chan C."/>
        </authorList>
    </citation>
    <scope>NUCLEOTIDE SEQUENCE [LARGE SCALE GENOMIC DNA]</scope>
</reference>
<dbReference type="Gene3D" id="3.30.70.1020">
    <property type="entry name" value="Trehalose-6-phosphate phosphatase related protein, domain 2"/>
    <property type="match status" value="1"/>
</dbReference>
<dbReference type="InterPro" id="IPR023214">
    <property type="entry name" value="HAD_sf"/>
</dbReference>
<keyword evidence="4" id="KW-1185">Reference proteome</keyword>
<evidence type="ECO:0000256" key="1">
    <source>
        <dbReference type="ARBA" id="ARBA00005409"/>
    </source>
</evidence>
<dbReference type="Proteomes" id="UP001189429">
    <property type="component" value="Unassembled WGS sequence"/>
</dbReference>
<dbReference type="SUPFAM" id="SSF53756">
    <property type="entry name" value="UDP-Glycosyltransferase/glycogen phosphorylase"/>
    <property type="match status" value="1"/>
</dbReference>
<dbReference type="InterPro" id="IPR003337">
    <property type="entry name" value="Trehalose_PPase"/>
</dbReference>
<dbReference type="SUPFAM" id="SSF56784">
    <property type="entry name" value="HAD-like"/>
    <property type="match status" value="1"/>
</dbReference>
<evidence type="ECO:0000313" key="4">
    <source>
        <dbReference type="Proteomes" id="UP001189429"/>
    </source>
</evidence>
<dbReference type="PANTHER" id="PTHR10788">
    <property type="entry name" value="TREHALOSE-6-PHOSPHATE SYNTHASE"/>
    <property type="match status" value="1"/>
</dbReference>
<comment type="caution">
    <text evidence="3">The sequence shown here is derived from an EMBL/GenBank/DDBJ whole genome shotgun (WGS) entry which is preliminary data.</text>
</comment>
<gene>
    <name evidence="3" type="ORF">PCOR1329_LOCUS49715</name>
</gene>
<dbReference type="Pfam" id="PF02358">
    <property type="entry name" value="Trehalose_PPase"/>
    <property type="match status" value="1"/>
</dbReference>
<dbReference type="EMBL" id="CAUYUJ010016019">
    <property type="protein sequence ID" value="CAK0860860.1"/>
    <property type="molecule type" value="Genomic_DNA"/>
</dbReference>
<proteinExistence type="inferred from homology"/>
<evidence type="ECO:0000313" key="3">
    <source>
        <dbReference type="EMBL" id="CAK0860860.1"/>
    </source>
</evidence>
<comment type="similarity">
    <text evidence="1">In the N-terminal section; belongs to the glycosyltransferase 20 family.</text>
</comment>